<keyword evidence="1" id="KW-0472">Membrane</keyword>
<dbReference type="NCBIfam" id="TIGR03082">
    <property type="entry name" value="Gneg_AbrB_dup"/>
    <property type="match status" value="2"/>
</dbReference>
<gene>
    <name evidence="2" type="ORF">BJ968_002978</name>
</gene>
<proteinExistence type="predicted"/>
<organism evidence="2 3">
    <name type="scientific">Kineococcus aurantiacus</name>
    <dbReference type="NCBI Taxonomy" id="37633"/>
    <lineage>
        <taxon>Bacteria</taxon>
        <taxon>Bacillati</taxon>
        <taxon>Actinomycetota</taxon>
        <taxon>Actinomycetes</taxon>
        <taxon>Kineosporiales</taxon>
        <taxon>Kineosporiaceae</taxon>
        <taxon>Kineococcus</taxon>
    </lineage>
</organism>
<dbReference type="RefSeq" id="WP_179753167.1">
    <property type="nucleotide sequence ID" value="NZ_BAAAGN010000010.1"/>
</dbReference>
<evidence type="ECO:0000256" key="1">
    <source>
        <dbReference type="SAM" id="Phobius"/>
    </source>
</evidence>
<keyword evidence="1" id="KW-0812">Transmembrane</keyword>
<name>A0A7Y9J1W3_9ACTN</name>
<evidence type="ECO:0000313" key="2">
    <source>
        <dbReference type="EMBL" id="NYD23438.1"/>
    </source>
</evidence>
<feature type="transmembrane region" description="Helical" evidence="1">
    <location>
        <begin position="112"/>
        <end position="134"/>
    </location>
</feature>
<dbReference type="PANTHER" id="PTHR38457">
    <property type="entry name" value="REGULATOR ABRB-RELATED"/>
    <property type="match status" value="1"/>
</dbReference>
<reference evidence="2 3" key="1">
    <citation type="submission" date="2020-07" db="EMBL/GenBank/DDBJ databases">
        <title>Sequencing the genomes of 1000 actinobacteria strains.</title>
        <authorList>
            <person name="Klenk H.-P."/>
        </authorList>
    </citation>
    <scope>NUCLEOTIDE SEQUENCE [LARGE SCALE GENOMIC DNA]</scope>
    <source>
        <strain evidence="2 3">DSM 7487</strain>
    </source>
</reference>
<feature type="transmembrane region" description="Helical" evidence="1">
    <location>
        <begin position="178"/>
        <end position="195"/>
    </location>
</feature>
<dbReference type="Proteomes" id="UP000521922">
    <property type="component" value="Unassembled WGS sequence"/>
</dbReference>
<evidence type="ECO:0000313" key="3">
    <source>
        <dbReference type="Proteomes" id="UP000521922"/>
    </source>
</evidence>
<sequence>MRRAGHVLVLVLATVVATLLLRRLGLPSPALFAGLAVGLVDALVAREAVRLPARAGTAGQAVVGVTIGTLVQLSTLSALGEHWLPVLAVTLGTLALSLGTGWLLGRHRDVDAVTGAFALVAGGASGLVAIARQLGADERVVAVVQYVRVLLVVLSLPVVLNLVFGVRAAAEVTAPQDWPVGLVLVVVCGVAGPWLGRRAHLPAHTLLGPLALAALASLSGLTGGSGVPDPLQQVAYALVGLQIGLRFTRTSLATVARVLPAAFALIVVGVAGSAALGLALSRATGLPTLDTYLATTPGGLYAVLAAAVGSGADATFVLSVQVLRLLVMLLAAPVLARALHGDRWDRPREDRR</sequence>
<feature type="transmembrane region" description="Helical" evidence="1">
    <location>
        <begin position="201"/>
        <end position="222"/>
    </location>
</feature>
<dbReference type="AlphaFoldDB" id="A0A7Y9J1W3"/>
<dbReference type="InterPro" id="IPR007820">
    <property type="entry name" value="AbrB_fam"/>
</dbReference>
<accession>A0A7Y9J1W3</accession>
<evidence type="ECO:0008006" key="4">
    <source>
        <dbReference type="Google" id="ProtNLM"/>
    </source>
</evidence>
<feature type="transmembrane region" description="Helical" evidence="1">
    <location>
        <begin position="146"/>
        <end position="166"/>
    </location>
</feature>
<dbReference type="GO" id="GO:0016020">
    <property type="term" value="C:membrane"/>
    <property type="evidence" value="ECO:0007669"/>
    <property type="project" value="InterPro"/>
</dbReference>
<feature type="transmembrane region" description="Helical" evidence="1">
    <location>
        <begin position="292"/>
        <end position="312"/>
    </location>
</feature>
<feature type="transmembrane region" description="Helical" evidence="1">
    <location>
        <begin position="7"/>
        <end position="24"/>
    </location>
</feature>
<dbReference type="Pfam" id="PF05145">
    <property type="entry name" value="AbrB"/>
    <property type="match status" value="1"/>
</dbReference>
<feature type="transmembrane region" description="Helical" evidence="1">
    <location>
        <begin position="258"/>
        <end position="280"/>
    </location>
</feature>
<dbReference type="InterPro" id="IPR017516">
    <property type="entry name" value="AbrB_dup"/>
</dbReference>
<feature type="transmembrane region" description="Helical" evidence="1">
    <location>
        <begin position="86"/>
        <end position="105"/>
    </location>
</feature>
<dbReference type="EMBL" id="JACCBB010000001">
    <property type="protein sequence ID" value="NYD23438.1"/>
    <property type="molecule type" value="Genomic_DNA"/>
</dbReference>
<protein>
    <recommendedName>
        <fullName evidence="4">AbrB family transcriptional regulator</fullName>
    </recommendedName>
</protein>
<keyword evidence="3" id="KW-1185">Reference proteome</keyword>
<comment type="caution">
    <text evidence="2">The sequence shown here is derived from an EMBL/GenBank/DDBJ whole genome shotgun (WGS) entry which is preliminary data.</text>
</comment>
<dbReference type="PIRSF" id="PIRSF038991">
    <property type="entry name" value="Protein_AbrB"/>
    <property type="match status" value="1"/>
</dbReference>
<keyword evidence="1" id="KW-1133">Transmembrane helix</keyword>
<dbReference type="GO" id="GO:0010468">
    <property type="term" value="P:regulation of gene expression"/>
    <property type="evidence" value="ECO:0007669"/>
    <property type="project" value="InterPro"/>
</dbReference>
<dbReference type="PANTHER" id="PTHR38457:SF1">
    <property type="entry name" value="REGULATOR ABRB-RELATED"/>
    <property type="match status" value="1"/>
</dbReference>